<feature type="transmembrane region" description="Helical" evidence="1">
    <location>
        <begin position="31"/>
        <end position="48"/>
    </location>
</feature>
<gene>
    <name evidence="2" type="ORF">M0G41_01460</name>
</gene>
<organism evidence="2 3">
    <name type="scientific">Pseudomarimonas salicorniae</name>
    <dbReference type="NCBI Taxonomy" id="2933270"/>
    <lineage>
        <taxon>Bacteria</taxon>
        <taxon>Pseudomonadati</taxon>
        <taxon>Pseudomonadota</taxon>
        <taxon>Gammaproteobacteria</taxon>
        <taxon>Lysobacterales</taxon>
        <taxon>Lysobacteraceae</taxon>
        <taxon>Pseudomarimonas</taxon>
    </lineage>
</organism>
<keyword evidence="1" id="KW-1133">Transmembrane helix</keyword>
<accession>A0ABT0GCS6</accession>
<name>A0ABT0GCS6_9GAMM</name>
<proteinExistence type="predicted"/>
<dbReference type="EMBL" id="JALNMH010000001">
    <property type="protein sequence ID" value="MCK7592331.1"/>
    <property type="molecule type" value="Genomic_DNA"/>
</dbReference>
<feature type="transmembrane region" description="Helical" evidence="1">
    <location>
        <begin position="7"/>
        <end position="25"/>
    </location>
</feature>
<dbReference type="Proteomes" id="UP001431449">
    <property type="component" value="Unassembled WGS sequence"/>
</dbReference>
<keyword evidence="1" id="KW-0812">Transmembrane</keyword>
<dbReference type="RefSeq" id="WP_248204421.1">
    <property type="nucleotide sequence ID" value="NZ_JALNMH010000001.1"/>
</dbReference>
<evidence type="ECO:0000313" key="2">
    <source>
        <dbReference type="EMBL" id="MCK7592331.1"/>
    </source>
</evidence>
<sequence>MPKQPPTPLVLAGVSYLGYLCWSLIATRSVVVGGVHLVLSAVLFFFVMRGSRMAARILAALCGLSALVLFVAAVATFQAQPRAAGTLTVMSGLLALFVAYLCRSDAMKRFQERSAASSSP</sequence>
<evidence type="ECO:0000256" key="1">
    <source>
        <dbReference type="SAM" id="Phobius"/>
    </source>
</evidence>
<comment type="caution">
    <text evidence="2">The sequence shown here is derived from an EMBL/GenBank/DDBJ whole genome shotgun (WGS) entry which is preliminary data.</text>
</comment>
<evidence type="ECO:0000313" key="3">
    <source>
        <dbReference type="Proteomes" id="UP001431449"/>
    </source>
</evidence>
<feature type="transmembrane region" description="Helical" evidence="1">
    <location>
        <begin position="57"/>
        <end position="77"/>
    </location>
</feature>
<feature type="transmembrane region" description="Helical" evidence="1">
    <location>
        <begin position="83"/>
        <end position="102"/>
    </location>
</feature>
<keyword evidence="3" id="KW-1185">Reference proteome</keyword>
<protein>
    <submittedName>
        <fullName evidence="2">Uncharacterized protein</fullName>
    </submittedName>
</protein>
<reference evidence="2" key="1">
    <citation type="submission" date="2022-04" db="EMBL/GenBank/DDBJ databases">
        <title>Lysobacter sp. CAU 1642 isolated from sea sand.</title>
        <authorList>
            <person name="Kim W."/>
        </authorList>
    </citation>
    <scope>NUCLEOTIDE SEQUENCE</scope>
    <source>
        <strain evidence="2">CAU 1642</strain>
    </source>
</reference>
<keyword evidence="1" id="KW-0472">Membrane</keyword>